<dbReference type="AlphaFoldDB" id="A0ABC8R1R2"/>
<feature type="repeat" description="PPR" evidence="3">
    <location>
        <begin position="372"/>
        <end position="406"/>
    </location>
</feature>
<evidence type="ECO:0008006" key="6">
    <source>
        <dbReference type="Google" id="ProtNLM"/>
    </source>
</evidence>
<accession>A0ABC8R1R2</accession>
<dbReference type="NCBIfam" id="TIGR00756">
    <property type="entry name" value="PPR"/>
    <property type="match status" value="7"/>
</dbReference>
<dbReference type="InterPro" id="IPR011990">
    <property type="entry name" value="TPR-like_helical_dom_sf"/>
</dbReference>
<reference evidence="4 5" key="1">
    <citation type="submission" date="2024-02" db="EMBL/GenBank/DDBJ databases">
        <authorList>
            <person name="Vignale AGUSTIN F."/>
            <person name="Sosa J E."/>
            <person name="Modenutti C."/>
        </authorList>
    </citation>
    <scope>NUCLEOTIDE SEQUENCE [LARGE SCALE GENOMIC DNA]</scope>
</reference>
<protein>
    <recommendedName>
        <fullName evidence="6">Pentatricopeptide repeat-containing protein</fullName>
    </recommendedName>
</protein>
<dbReference type="Pfam" id="PF13041">
    <property type="entry name" value="PPR_2"/>
    <property type="match status" value="3"/>
</dbReference>
<evidence type="ECO:0000256" key="1">
    <source>
        <dbReference type="ARBA" id="ARBA00007626"/>
    </source>
</evidence>
<gene>
    <name evidence="4" type="ORF">ILEXP_LOCUS6015</name>
</gene>
<feature type="repeat" description="PPR" evidence="3">
    <location>
        <begin position="407"/>
        <end position="441"/>
    </location>
</feature>
<dbReference type="Gene3D" id="1.25.40.10">
    <property type="entry name" value="Tetratricopeptide repeat domain"/>
    <property type="match status" value="4"/>
</dbReference>
<dbReference type="PROSITE" id="PS51375">
    <property type="entry name" value="PPR"/>
    <property type="match status" value="8"/>
</dbReference>
<proteinExistence type="inferred from homology"/>
<evidence type="ECO:0000313" key="5">
    <source>
        <dbReference type="Proteomes" id="UP001642360"/>
    </source>
</evidence>
<name>A0ABC8R1R2_9AQUA</name>
<feature type="repeat" description="PPR" evidence="3">
    <location>
        <begin position="232"/>
        <end position="266"/>
    </location>
</feature>
<keyword evidence="5" id="KW-1185">Reference proteome</keyword>
<dbReference type="EMBL" id="CAUOFW020000903">
    <property type="protein sequence ID" value="CAK9138670.1"/>
    <property type="molecule type" value="Genomic_DNA"/>
</dbReference>
<keyword evidence="2" id="KW-0677">Repeat</keyword>
<sequence>MVKHARQFYELRTHSPPALCISQMFTLRIPKNPNPFSLLCLPPTKTPLNFHSHHLSTTPLPPQDGDPINIATLILKTDPKTLAQALQTHPVQWTPYLVEKVLKRLWNHGPKALQFFNVLERHHTYTHSATAFDYAIDIAARMRDYKALWALVARMKTRRLGPTPKTFAIITERYVLAGKPDKALKIFLSMHEHGCSHDLNSFNAFLDVLCKSKRAEKAYELLKIFRGRFRADTISYNIIAYGFCLSKRTPKALEVLKEMVERGLNPTLTTYNIILKGFFRAGQIKEAWDFFLQMKKRKCEIDVVTCTTVVHGFGVVGEVEKARKVFDEMVGAGVLPSVATYNALIAVLCKKDSVENAILVLEEMLRKGYVPNLTTYNVVIRGLCHAGKMDRAMEYVSRMKDDECEPNVQTYNVVIRYYCDDGEIEKGLEVFGRMGSGDCLPNLDTYNILINAMFVRKKSEDLSVAGKLLIEMVDRGFLPRKFTFNRVLNGLLLTGNQGFAKEILRRQSRFGRLPHHFRLVGGKSEQTLEQPQLKVMVQRFTRRVAAGEWKGISQKCIVLKLRLAATVYMLCSAMNDTEEKQVDDSQDYKSATQENQILNLSLL</sequence>
<feature type="repeat" description="PPR" evidence="3">
    <location>
        <begin position="163"/>
        <end position="197"/>
    </location>
</feature>
<comment type="similarity">
    <text evidence="1">Belongs to the PPR family. P subfamily.</text>
</comment>
<feature type="repeat" description="PPR" evidence="3">
    <location>
        <begin position="442"/>
        <end position="479"/>
    </location>
</feature>
<feature type="repeat" description="PPR" evidence="3">
    <location>
        <begin position="337"/>
        <end position="371"/>
    </location>
</feature>
<feature type="repeat" description="PPR" evidence="3">
    <location>
        <begin position="267"/>
        <end position="301"/>
    </location>
</feature>
<dbReference type="PANTHER" id="PTHR47447:SF28">
    <property type="entry name" value="PENTACOTRIPEPTIDE-REPEAT REGION OF PRORP DOMAIN-CONTAINING PROTEIN"/>
    <property type="match status" value="1"/>
</dbReference>
<evidence type="ECO:0000313" key="4">
    <source>
        <dbReference type="EMBL" id="CAK9138670.1"/>
    </source>
</evidence>
<organism evidence="4 5">
    <name type="scientific">Ilex paraguariensis</name>
    <name type="common">yerba mate</name>
    <dbReference type="NCBI Taxonomy" id="185542"/>
    <lineage>
        <taxon>Eukaryota</taxon>
        <taxon>Viridiplantae</taxon>
        <taxon>Streptophyta</taxon>
        <taxon>Embryophyta</taxon>
        <taxon>Tracheophyta</taxon>
        <taxon>Spermatophyta</taxon>
        <taxon>Magnoliopsida</taxon>
        <taxon>eudicotyledons</taxon>
        <taxon>Gunneridae</taxon>
        <taxon>Pentapetalae</taxon>
        <taxon>asterids</taxon>
        <taxon>campanulids</taxon>
        <taxon>Aquifoliales</taxon>
        <taxon>Aquifoliaceae</taxon>
        <taxon>Ilex</taxon>
    </lineage>
</organism>
<feature type="repeat" description="PPR" evidence="3">
    <location>
        <begin position="302"/>
        <end position="336"/>
    </location>
</feature>
<dbReference type="PANTHER" id="PTHR47447">
    <property type="entry name" value="OS03G0856100 PROTEIN"/>
    <property type="match status" value="1"/>
</dbReference>
<evidence type="ECO:0000256" key="2">
    <source>
        <dbReference type="ARBA" id="ARBA00022737"/>
    </source>
</evidence>
<dbReference type="Proteomes" id="UP001642360">
    <property type="component" value="Unassembled WGS sequence"/>
</dbReference>
<comment type="caution">
    <text evidence="4">The sequence shown here is derived from an EMBL/GenBank/DDBJ whole genome shotgun (WGS) entry which is preliminary data.</text>
</comment>
<evidence type="ECO:0000256" key="3">
    <source>
        <dbReference type="PROSITE-ProRule" id="PRU00708"/>
    </source>
</evidence>
<dbReference type="Pfam" id="PF01535">
    <property type="entry name" value="PPR"/>
    <property type="match status" value="3"/>
</dbReference>
<dbReference type="InterPro" id="IPR002885">
    <property type="entry name" value="PPR_rpt"/>
</dbReference>